<dbReference type="OMA" id="TMGMRIF"/>
<dbReference type="EMBL" id="CP000500">
    <property type="protein sequence ID" value="ABN67690.2"/>
    <property type="molecule type" value="Genomic_DNA"/>
</dbReference>
<feature type="non-terminal residue" evidence="3">
    <location>
        <position position="1"/>
    </location>
</feature>
<feature type="transmembrane region" description="Helical" evidence="1">
    <location>
        <begin position="24"/>
        <end position="45"/>
    </location>
</feature>
<feature type="transmembrane region" description="Helical" evidence="1">
    <location>
        <begin position="65"/>
        <end position="88"/>
    </location>
</feature>
<keyword evidence="1" id="KW-1133">Transmembrane helix</keyword>
<dbReference type="Pfam" id="PF01569">
    <property type="entry name" value="PAP2"/>
    <property type="match status" value="1"/>
</dbReference>
<protein>
    <recommendedName>
        <fullName evidence="2">Phosphatidic acid phosphatase type 2/haloperoxidase domain-containing protein</fullName>
    </recommendedName>
</protein>
<feature type="transmembrane region" description="Helical" evidence="1">
    <location>
        <begin position="371"/>
        <end position="390"/>
    </location>
</feature>
<dbReference type="GeneID" id="4839880"/>
<feature type="transmembrane region" description="Helical" evidence="1">
    <location>
        <begin position="311"/>
        <end position="339"/>
    </location>
</feature>
<dbReference type="Proteomes" id="UP000002258">
    <property type="component" value="Chromosome 6"/>
</dbReference>
<dbReference type="OrthoDB" id="5784at2759"/>
<dbReference type="eggNOG" id="ENOG502QPKA">
    <property type="taxonomic scope" value="Eukaryota"/>
</dbReference>
<evidence type="ECO:0000256" key="1">
    <source>
        <dbReference type="SAM" id="Phobius"/>
    </source>
</evidence>
<evidence type="ECO:0000313" key="3">
    <source>
        <dbReference type="EMBL" id="ABN67690.2"/>
    </source>
</evidence>
<keyword evidence="1" id="KW-0812">Transmembrane</keyword>
<dbReference type="KEGG" id="pic:PICST_61648"/>
<dbReference type="GO" id="GO:0030148">
    <property type="term" value="P:sphingolipid biosynthetic process"/>
    <property type="evidence" value="ECO:0007669"/>
    <property type="project" value="TreeGrafter"/>
</dbReference>
<keyword evidence="1" id="KW-0472">Membrane</keyword>
<dbReference type="PANTHER" id="PTHR31310">
    <property type="match status" value="1"/>
</dbReference>
<dbReference type="AlphaFoldDB" id="A3LWS4"/>
<evidence type="ECO:0000313" key="4">
    <source>
        <dbReference type="Proteomes" id="UP000002258"/>
    </source>
</evidence>
<reference evidence="3 4" key="1">
    <citation type="journal article" date="2007" name="Nat. Biotechnol.">
        <title>Genome sequence of the lignocellulose-bioconverting and xylose-fermenting yeast Pichia stipitis.</title>
        <authorList>
            <person name="Jeffries T.W."/>
            <person name="Grigoriev I.V."/>
            <person name="Grimwood J."/>
            <person name="Laplaza J.M."/>
            <person name="Aerts A."/>
            <person name="Salamov A."/>
            <person name="Schmutz J."/>
            <person name="Lindquist E."/>
            <person name="Dehal P."/>
            <person name="Shapiro H."/>
            <person name="Jin Y.S."/>
            <person name="Passoth V."/>
            <person name="Richardson P.M."/>
        </authorList>
    </citation>
    <scope>NUCLEOTIDE SEQUENCE [LARGE SCALE GENOMIC DNA]</scope>
    <source>
        <strain evidence="4">ATCC 58785 / CBS 6054 / NBRC 10063 / NRRL Y-11545</strain>
    </source>
</reference>
<dbReference type="RefSeq" id="XP_001385719.2">
    <property type="nucleotide sequence ID" value="XM_001385682.1"/>
</dbReference>
<dbReference type="GO" id="GO:0070916">
    <property type="term" value="C:inositol phosphoceramide synthase complex"/>
    <property type="evidence" value="ECO:0007669"/>
    <property type="project" value="TreeGrafter"/>
</dbReference>
<evidence type="ECO:0000259" key="2">
    <source>
        <dbReference type="Pfam" id="PF01569"/>
    </source>
</evidence>
<sequence>YQFFVRLTTSVLNHRTLLAYFKKITLNSSLILVWVFLTALLNYIPRPSHICSRGLLWLERYLFDIHTHQSIGAVTFLLCIASASWLLARHYRITPVYEPEYTSKRTFLHPEPIYPIAPILPISSCTSSGNTLNSPTSSFQLSRTTSPILEPHDFSSSTSDLTIAELDDAFVIESHFSEKGSCRPVNCWNLAPPVLLAMSWFIINILHSFSISLSKVLNIVAWVFYVVLHFTIPPFIGAWLYFFHPPGALKLYALSIGAQNILVVLTHFVIPTAPPLFIKLYGEHKVPSFEMTYTDGITRQDMKFGSSMYRYVYYAIPNKFASCPSIHACTSSLVFFFVCYYSRTSIFKLMAMVYLFGQWWAALYLDHHWRFDIFAGLIYSIFVWTVIKTWKNGLNRIDSRFVSARSNADLINGTTMGMRIFKHTRIQNLFDPLASISK</sequence>
<dbReference type="GO" id="GO:0006676">
    <property type="term" value="P:mannosyl diphosphorylinositol ceramide metabolic process"/>
    <property type="evidence" value="ECO:0007669"/>
    <property type="project" value="TreeGrafter"/>
</dbReference>
<dbReference type="InterPro" id="IPR052185">
    <property type="entry name" value="IPC_Synthase-Related"/>
</dbReference>
<dbReference type="CDD" id="cd03386">
    <property type="entry name" value="PAP2_Aur1_like"/>
    <property type="match status" value="1"/>
</dbReference>
<dbReference type="GO" id="GO:0016020">
    <property type="term" value="C:membrane"/>
    <property type="evidence" value="ECO:0007669"/>
    <property type="project" value="GOC"/>
</dbReference>
<name>A3LWS4_PICST</name>
<gene>
    <name evidence="3" type="ORF">PICST_61648</name>
</gene>
<dbReference type="FunCoup" id="A3LWS4">
    <property type="interactions" value="48"/>
</dbReference>
<keyword evidence="4" id="KW-1185">Reference proteome</keyword>
<feature type="transmembrane region" description="Helical" evidence="1">
    <location>
        <begin position="187"/>
        <end position="207"/>
    </location>
</feature>
<dbReference type="InterPro" id="IPR000326">
    <property type="entry name" value="PAP2/HPO"/>
</dbReference>
<feature type="transmembrane region" description="Helical" evidence="1">
    <location>
        <begin position="346"/>
        <end position="365"/>
    </location>
</feature>
<feature type="transmembrane region" description="Helical" evidence="1">
    <location>
        <begin position="219"/>
        <end position="242"/>
    </location>
</feature>
<proteinExistence type="predicted"/>
<dbReference type="HOGENOM" id="CLU_047580_1_0_1"/>
<feature type="transmembrane region" description="Helical" evidence="1">
    <location>
        <begin position="249"/>
        <end position="270"/>
    </location>
</feature>
<organism evidence="3 4">
    <name type="scientific">Scheffersomyces stipitis (strain ATCC 58785 / CBS 6054 / NBRC 10063 / NRRL Y-11545)</name>
    <name type="common">Yeast</name>
    <name type="synonym">Pichia stipitis</name>
    <dbReference type="NCBI Taxonomy" id="322104"/>
    <lineage>
        <taxon>Eukaryota</taxon>
        <taxon>Fungi</taxon>
        <taxon>Dikarya</taxon>
        <taxon>Ascomycota</taxon>
        <taxon>Saccharomycotina</taxon>
        <taxon>Pichiomycetes</taxon>
        <taxon>Debaryomycetaceae</taxon>
        <taxon>Scheffersomyces</taxon>
    </lineage>
</organism>
<feature type="domain" description="Phosphatidic acid phosphatase type 2/haloperoxidase" evidence="2">
    <location>
        <begin position="251"/>
        <end position="393"/>
    </location>
</feature>
<dbReference type="PANTHER" id="PTHR31310:SF8">
    <property type="entry name" value="INOSITOLPHOSPHOTRANSFERASE 1"/>
    <property type="match status" value="1"/>
</dbReference>
<accession>A3LWS4</accession>
<dbReference type="InParanoid" id="A3LWS4"/>